<keyword evidence="1" id="KW-0479">Metal-binding</keyword>
<feature type="domain" description="CCHC-type" evidence="2">
    <location>
        <begin position="218"/>
        <end position="233"/>
    </location>
</feature>
<dbReference type="PANTHER" id="PTHR16195">
    <property type="entry name" value="ZINC FINGER CCHC DOMAIN CONTAINING PROTEIN"/>
    <property type="match status" value="1"/>
</dbReference>
<dbReference type="SUPFAM" id="SSF57756">
    <property type="entry name" value="Retrovirus zinc finger-like domains"/>
    <property type="match status" value="1"/>
</dbReference>
<dbReference type="Gene3D" id="4.10.60.10">
    <property type="entry name" value="Zinc finger, CCHC-type"/>
    <property type="match status" value="1"/>
</dbReference>
<protein>
    <recommendedName>
        <fullName evidence="2">CCHC-type domain-containing protein</fullName>
    </recommendedName>
</protein>
<dbReference type="EMBL" id="JBBPFD010000017">
    <property type="protein sequence ID" value="KAK7891961.1"/>
    <property type="molecule type" value="Genomic_DNA"/>
</dbReference>
<organism evidence="3 4">
    <name type="scientific">Mugilogobius chulae</name>
    <name type="common">yellowstripe goby</name>
    <dbReference type="NCBI Taxonomy" id="88201"/>
    <lineage>
        <taxon>Eukaryota</taxon>
        <taxon>Metazoa</taxon>
        <taxon>Chordata</taxon>
        <taxon>Craniata</taxon>
        <taxon>Vertebrata</taxon>
        <taxon>Euteleostomi</taxon>
        <taxon>Actinopterygii</taxon>
        <taxon>Neopterygii</taxon>
        <taxon>Teleostei</taxon>
        <taxon>Neoteleostei</taxon>
        <taxon>Acanthomorphata</taxon>
        <taxon>Gobiaria</taxon>
        <taxon>Gobiiformes</taxon>
        <taxon>Gobioidei</taxon>
        <taxon>Gobiidae</taxon>
        <taxon>Gobionellinae</taxon>
        <taxon>Mugilogobius</taxon>
    </lineage>
</organism>
<dbReference type="AlphaFoldDB" id="A0AAW0N8K7"/>
<dbReference type="Pfam" id="PF00098">
    <property type="entry name" value="zf-CCHC"/>
    <property type="match status" value="1"/>
</dbReference>
<name>A0AAW0N8K7_9GOBI</name>
<sequence>MDGSPPGRQQDSVVCRGLVSGTVGLMVETSSALTSTSNSHHHVTHPPVHFHLSSSSSPTASGPYSCPLVSACSSSKSQTGLMATGGTVPRNYYPTNSSSSPSECGTSDHTPSACVCSSCGCRGNCGAYGALPGYATAGYLQQFTPGPSLFTLGPLLHLSPLIASSTSTAGNGATPFPYPMMVPPLYHHSPQSHDQLQGHYQGMLGNVGQKQIAGNLSCYNCGTSGHRAEDCKQPSMDSAQQGLFRLKYSSHSDAKDSGD</sequence>
<evidence type="ECO:0000259" key="2">
    <source>
        <dbReference type="PROSITE" id="PS50158"/>
    </source>
</evidence>
<dbReference type="Proteomes" id="UP001460270">
    <property type="component" value="Unassembled WGS sequence"/>
</dbReference>
<keyword evidence="1" id="KW-0863">Zinc-finger</keyword>
<dbReference type="SMART" id="SM00343">
    <property type="entry name" value="ZnF_C2HC"/>
    <property type="match status" value="1"/>
</dbReference>
<reference evidence="4" key="1">
    <citation type="submission" date="2024-04" db="EMBL/GenBank/DDBJ databases">
        <title>Salinicola lusitanus LLJ914,a marine bacterium isolated from the Okinawa Trough.</title>
        <authorList>
            <person name="Li J."/>
        </authorList>
    </citation>
    <scope>NUCLEOTIDE SEQUENCE [LARGE SCALE GENOMIC DNA]</scope>
</reference>
<keyword evidence="4" id="KW-1185">Reference proteome</keyword>
<dbReference type="GO" id="GO:0008270">
    <property type="term" value="F:zinc ion binding"/>
    <property type="evidence" value="ECO:0007669"/>
    <property type="project" value="UniProtKB-KW"/>
</dbReference>
<evidence type="ECO:0000313" key="4">
    <source>
        <dbReference type="Proteomes" id="UP001460270"/>
    </source>
</evidence>
<proteinExistence type="predicted"/>
<evidence type="ECO:0000313" key="3">
    <source>
        <dbReference type="EMBL" id="KAK7891961.1"/>
    </source>
</evidence>
<dbReference type="InterPro" id="IPR042344">
    <property type="entry name" value="ZCCHC14"/>
</dbReference>
<dbReference type="PANTHER" id="PTHR16195:SF16">
    <property type="entry name" value="ZINC FINGER CCHC DOMAIN-CONTAINING PROTEIN 14"/>
    <property type="match status" value="1"/>
</dbReference>
<keyword evidence="1" id="KW-0862">Zinc</keyword>
<dbReference type="PROSITE" id="PS50158">
    <property type="entry name" value="ZF_CCHC"/>
    <property type="match status" value="1"/>
</dbReference>
<dbReference type="InterPro" id="IPR036875">
    <property type="entry name" value="Znf_CCHC_sf"/>
</dbReference>
<evidence type="ECO:0000256" key="1">
    <source>
        <dbReference type="PROSITE-ProRule" id="PRU00047"/>
    </source>
</evidence>
<gene>
    <name evidence="3" type="ORF">WMY93_023924</name>
</gene>
<accession>A0AAW0N8K7</accession>
<dbReference type="GO" id="GO:0003676">
    <property type="term" value="F:nucleic acid binding"/>
    <property type="evidence" value="ECO:0007669"/>
    <property type="project" value="InterPro"/>
</dbReference>
<dbReference type="InterPro" id="IPR001878">
    <property type="entry name" value="Znf_CCHC"/>
</dbReference>
<comment type="caution">
    <text evidence="3">The sequence shown here is derived from an EMBL/GenBank/DDBJ whole genome shotgun (WGS) entry which is preliminary data.</text>
</comment>